<protein>
    <recommendedName>
        <fullName evidence="2">DUF8149 domain-containing protein</fullName>
    </recommendedName>
</protein>
<evidence type="ECO:0000313" key="4">
    <source>
        <dbReference type="EMBL" id="ALG81062.1"/>
    </source>
</evidence>
<dbReference type="KEGG" id="hsu:HLASF_0146"/>
<evidence type="ECO:0000313" key="5">
    <source>
        <dbReference type="Proteomes" id="UP000060390"/>
    </source>
</evidence>
<reference evidence="3 6" key="1">
    <citation type="journal article" date="2015" name="ISME J.">
        <title>Elemental sulfur and acetate can support life of a novel strictly anaerobic haloarchaeon.</title>
        <authorList>
            <person name="Sorokin D.Y."/>
            <person name="Kublanov I.V."/>
            <person name="Gavrilov S.N."/>
            <person name="Rojo D."/>
            <person name="Roman P."/>
            <person name="Golyshin P.N."/>
            <person name="Slepak V.Z."/>
            <person name="Smedile F."/>
            <person name="Ferrer M."/>
            <person name="Messina E."/>
            <person name="La Cono V."/>
            <person name="Yakimov M.M."/>
        </authorList>
    </citation>
    <scope>NUCLEOTIDE SEQUENCE [LARGE SCALE GENOMIC DNA]</scope>
    <source>
        <strain evidence="3 6">HSR2</strain>
    </source>
</reference>
<dbReference type="Proteomes" id="UP000069906">
    <property type="component" value="Chromosome"/>
</dbReference>
<dbReference type="HOGENOM" id="CLU_2353120_0_0_2"/>
<name>A0A0F7P902_9EURY</name>
<sequence length="96" mass="10429">MERTELEGCNVNVKYAGTVSSRMSGDSEDAPPTVTIECPECGTESKVPLPDAAERLDTHNERVHDGEAVAQLDPVVADRLADILAEEMGIWEETET</sequence>
<dbReference type="KEGG" id="hsf:HLASA_0146"/>
<evidence type="ECO:0000256" key="1">
    <source>
        <dbReference type="SAM" id="MobiDB-lite"/>
    </source>
</evidence>
<accession>A0A0F7P902</accession>
<keyword evidence="6" id="KW-1185">Reference proteome</keyword>
<dbReference type="Pfam" id="PF26476">
    <property type="entry name" value="DUF8149"/>
    <property type="match status" value="1"/>
</dbReference>
<proteinExistence type="predicted"/>
<evidence type="ECO:0000313" key="6">
    <source>
        <dbReference type="Proteomes" id="UP000069906"/>
    </source>
</evidence>
<organism evidence="3 6">
    <name type="scientific">Halanaeroarchaeum sulfurireducens</name>
    <dbReference type="NCBI Taxonomy" id="1604004"/>
    <lineage>
        <taxon>Archaea</taxon>
        <taxon>Methanobacteriati</taxon>
        <taxon>Methanobacteriota</taxon>
        <taxon>Stenosarchaea group</taxon>
        <taxon>Halobacteria</taxon>
        <taxon>Halobacteriales</taxon>
        <taxon>Halobacteriaceae</taxon>
        <taxon>Halanaeroarchaeum</taxon>
    </lineage>
</organism>
<evidence type="ECO:0000313" key="3">
    <source>
        <dbReference type="EMBL" id="AKH96660.1"/>
    </source>
</evidence>
<gene>
    <name evidence="4" type="ORF">HLASA_0146</name>
    <name evidence="3" type="ORF">HLASF_0146</name>
</gene>
<dbReference type="AlphaFoldDB" id="A0A0F7P902"/>
<dbReference type="STRING" id="1604004.HLASA_0146"/>
<dbReference type="EMBL" id="CP008874">
    <property type="protein sequence ID" value="AKH96660.1"/>
    <property type="molecule type" value="Genomic_DNA"/>
</dbReference>
<dbReference type="Proteomes" id="UP000060390">
    <property type="component" value="Chromosome"/>
</dbReference>
<feature type="domain" description="DUF8149" evidence="2">
    <location>
        <begin position="27"/>
        <end position="94"/>
    </location>
</feature>
<dbReference type="EMBL" id="CP011564">
    <property type="protein sequence ID" value="ALG81062.1"/>
    <property type="molecule type" value="Genomic_DNA"/>
</dbReference>
<reference evidence="4 5" key="3">
    <citation type="journal article" date="2016" name="Stand. Genomic Sci.">
        <title>Complete genome sequence of 'Halanaeroarchaeum sulfurireducens' M27-SA2, a sulfur-reducing and acetate-oxidizing haloarchaeon from the deep-sea hypersaline anoxic lake Medee.</title>
        <authorList>
            <person name="Messina E."/>
            <person name="Sorokin D.Y."/>
            <person name="Kublanov I.V."/>
            <person name="Toshchakov S."/>
            <person name="Lopatina A."/>
            <person name="Arcadi E."/>
            <person name="Smedile F."/>
            <person name="La Spada G."/>
            <person name="La Cono V."/>
            <person name="Yakimov M.M."/>
        </authorList>
    </citation>
    <scope>NUCLEOTIDE SEQUENCE [LARGE SCALE GENOMIC DNA]</scope>
    <source>
        <strain evidence="4 5">M27-SA2</strain>
    </source>
</reference>
<evidence type="ECO:0000259" key="2">
    <source>
        <dbReference type="Pfam" id="PF26476"/>
    </source>
</evidence>
<reference evidence="5" key="2">
    <citation type="submission" date="2015-05" db="EMBL/GenBank/DDBJ databases">
        <title>Complete genome sequence of Halanaeroarchaeum sulfurireducens type strain M27-SA2, a sulfate-reducer haloarchaeon from marine anoxic lake Medee.</title>
        <authorList>
            <person name="Messina E."/>
            <person name="Kublanov I.V."/>
            <person name="Toshchakov S."/>
            <person name="Arcadi E."/>
            <person name="La Spada G."/>
            <person name="La Cono V."/>
            <person name="Yakimov M.M."/>
        </authorList>
    </citation>
    <scope>NUCLEOTIDE SEQUENCE [LARGE SCALE GENOMIC DNA]</scope>
    <source>
        <strain evidence="5">M27-SA2</strain>
    </source>
</reference>
<feature type="region of interest" description="Disordered" evidence="1">
    <location>
        <begin position="20"/>
        <end position="44"/>
    </location>
</feature>
<dbReference type="InterPro" id="IPR058462">
    <property type="entry name" value="DUF8149"/>
</dbReference>